<evidence type="ECO:0000313" key="1">
    <source>
        <dbReference type="EMBL" id="AHG76602.1"/>
    </source>
</evidence>
<dbReference type="AlphaFoldDB" id="W0QE93"/>
<organism evidence="1 2">
    <name type="scientific">Mannheimia varigena USDA-ARS-USMARC-1296</name>
    <dbReference type="NCBI Taxonomy" id="1433287"/>
    <lineage>
        <taxon>Bacteria</taxon>
        <taxon>Pseudomonadati</taxon>
        <taxon>Pseudomonadota</taxon>
        <taxon>Gammaproteobacteria</taxon>
        <taxon>Pasteurellales</taxon>
        <taxon>Pasteurellaceae</taxon>
        <taxon>Mannheimia</taxon>
    </lineage>
</organism>
<evidence type="ECO:0000313" key="2">
    <source>
        <dbReference type="Proteomes" id="UP000066995"/>
    </source>
</evidence>
<keyword evidence="2" id="KW-1185">Reference proteome</keyword>
<protein>
    <submittedName>
        <fullName evidence="1">Uncharacterized protein</fullName>
    </submittedName>
</protein>
<sequence length="37" mass="4568">MKNYSNLVYFSYREKEHCGDTMLFLFGKFLVKFNRLQ</sequence>
<dbReference type="Proteomes" id="UP000066995">
    <property type="component" value="Chromosome"/>
</dbReference>
<accession>W0QE93</accession>
<proteinExistence type="predicted"/>
<dbReference type="PATRIC" id="fig|1433287.3.peg.2079"/>
<dbReference type="EMBL" id="CP006943">
    <property type="protein sequence ID" value="AHG76602.1"/>
    <property type="molecule type" value="Genomic_DNA"/>
</dbReference>
<gene>
    <name evidence="1" type="ORF">X808_20840</name>
</gene>
<dbReference type="KEGG" id="mvi:X808_20840"/>
<dbReference type="HOGENOM" id="CLU_3345581_0_0_6"/>
<name>W0QE93_9PAST</name>
<reference evidence="1 2" key="1">
    <citation type="submission" date="2013-12" db="EMBL/GenBank/DDBJ databases">
        <title>Annotation of the Mannheimia varigena USDA-ARS-USMARC-1296 complete genome.</title>
        <authorList>
            <person name="Harhay G.P."/>
            <person name="Clawson M.L."/>
            <person name="Murray R.W."/>
            <person name="Lubbers B.V."/>
            <person name="Heaton M.P."/>
            <person name="Chitko-Mckown C.G."/>
            <person name="Harhay D.M."/>
            <person name="Smith T.P.L."/>
        </authorList>
    </citation>
    <scope>NUCLEOTIDE SEQUENCE [LARGE SCALE GENOMIC DNA]</scope>
    <source>
        <strain evidence="1 2">USDA-ARS-USMARC-1296</strain>
    </source>
</reference>